<accession>A0A9D4EM56</accession>
<dbReference type="AlphaFoldDB" id="A0A9D4EM56"/>
<gene>
    <name evidence="1" type="ORF">DPMN_159720</name>
</gene>
<dbReference type="Proteomes" id="UP000828390">
    <property type="component" value="Unassembled WGS sequence"/>
</dbReference>
<protein>
    <submittedName>
        <fullName evidence="1">Uncharacterized protein</fullName>
    </submittedName>
</protein>
<keyword evidence="2" id="KW-1185">Reference proteome</keyword>
<proteinExistence type="predicted"/>
<name>A0A9D4EM56_DREPO</name>
<reference evidence="1" key="2">
    <citation type="submission" date="2020-11" db="EMBL/GenBank/DDBJ databases">
        <authorList>
            <person name="McCartney M.A."/>
            <person name="Auch B."/>
            <person name="Kono T."/>
            <person name="Mallez S."/>
            <person name="Becker A."/>
            <person name="Gohl D.M."/>
            <person name="Silverstein K.A.T."/>
            <person name="Koren S."/>
            <person name="Bechman K.B."/>
            <person name="Herman A."/>
            <person name="Abrahante J.E."/>
            <person name="Garbe J."/>
        </authorList>
    </citation>
    <scope>NUCLEOTIDE SEQUENCE</scope>
    <source>
        <strain evidence="1">Duluth1</strain>
        <tissue evidence="1">Whole animal</tissue>
    </source>
</reference>
<evidence type="ECO:0000313" key="1">
    <source>
        <dbReference type="EMBL" id="KAH3781813.1"/>
    </source>
</evidence>
<reference evidence="1" key="1">
    <citation type="journal article" date="2019" name="bioRxiv">
        <title>The Genome of the Zebra Mussel, Dreissena polymorpha: A Resource for Invasive Species Research.</title>
        <authorList>
            <person name="McCartney M.A."/>
            <person name="Auch B."/>
            <person name="Kono T."/>
            <person name="Mallez S."/>
            <person name="Zhang Y."/>
            <person name="Obille A."/>
            <person name="Becker A."/>
            <person name="Abrahante J.E."/>
            <person name="Garbe J."/>
            <person name="Badalamenti J.P."/>
            <person name="Herman A."/>
            <person name="Mangelson H."/>
            <person name="Liachko I."/>
            <person name="Sullivan S."/>
            <person name="Sone E.D."/>
            <person name="Koren S."/>
            <person name="Silverstein K.A.T."/>
            <person name="Beckman K.B."/>
            <person name="Gohl D.M."/>
        </authorList>
    </citation>
    <scope>NUCLEOTIDE SEQUENCE</scope>
    <source>
        <strain evidence="1">Duluth1</strain>
        <tissue evidence="1">Whole animal</tissue>
    </source>
</reference>
<comment type="caution">
    <text evidence="1">The sequence shown here is derived from an EMBL/GenBank/DDBJ whole genome shotgun (WGS) entry which is preliminary data.</text>
</comment>
<organism evidence="1 2">
    <name type="scientific">Dreissena polymorpha</name>
    <name type="common">Zebra mussel</name>
    <name type="synonym">Mytilus polymorpha</name>
    <dbReference type="NCBI Taxonomy" id="45954"/>
    <lineage>
        <taxon>Eukaryota</taxon>
        <taxon>Metazoa</taxon>
        <taxon>Spiralia</taxon>
        <taxon>Lophotrochozoa</taxon>
        <taxon>Mollusca</taxon>
        <taxon>Bivalvia</taxon>
        <taxon>Autobranchia</taxon>
        <taxon>Heteroconchia</taxon>
        <taxon>Euheterodonta</taxon>
        <taxon>Imparidentia</taxon>
        <taxon>Neoheterodontei</taxon>
        <taxon>Myida</taxon>
        <taxon>Dreissenoidea</taxon>
        <taxon>Dreissenidae</taxon>
        <taxon>Dreissena</taxon>
    </lineage>
</organism>
<evidence type="ECO:0000313" key="2">
    <source>
        <dbReference type="Proteomes" id="UP000828390"/>
    </source>
</evidence>
<sequence>MFSPSPDIDPDEEIFPHSFCMWTAGLLAADHELLGISRLGDHLWLYVFEQDHHILHVFGSPAGVAQAFLLLRLVHPLVQATDLLTDVRQLFRVIAQCPPA</sequence>
<dbReference type="EMBL" id="JAIWYP010000008">
    <property type="protein sequence ID" value="KAH3781813.1"/>
    <property type="molecule type" value="Genomic_DNA"/>
</dbReference>